<dbReference type="PANTHER" id="PTHR31956">
    <property type="entry name" value="NON-SPECIFIC PHOSPHOLIPASE C4-RELATED"/>
    <property type="match status" value="1"/>
</dbReference>
<dbReference type="Proteomes" id="UP000281084">
    <property type="component" value="Unassembled WGS sequence"/>
</dbReference>
<sequence length="737" mass="82034">MNRRDFLVQSSKTLLGATALASLPLSIQKALAIDAKVETGTLQDIKHVIILTQENRSFDNYFGMLKGVRGFGDRFEIPLSEGRKVWAQYDKNKTVYFPYHLDSRLGNAQRVSGTPHSWKDGQAAWDCGRMGNWVEHKKPQSMGYFKKAEVEFQYALADAFTLCDAYHCAMHAGTNPNRQFIWTGSNGPTGAGVASVVNEFDEIGSSAVGYDWMTYPERLQQAGVSWKIYQNMPDNFTDNPLAGFKQYRAANERSGQPVSHALAVCPAYDEAIDAKEPLYKGIANTMPNDGGLLGQFKQDLLHNKLPQVSWIVAPATYSEHPGPSSPVQGAWYIQELLNALTDHPELWSQTALLVNFDENDGFFDHVPSPSAPSREINAQGDILKVHGKTTLSDQALSYEYFNHPAVAGSVSQPRPEFVNGQNSNFWHGVYGPGVRVPMYVISPWSRGGWVNSQVFDHTSIIQFLEQRFGVHEPNISPYRRAVCGDLSSAFDFKTPNTQVLPTLDGSRTKAQADIIRSNQEKLSQVQVPSLQAKPMQDTGVRPSRALPYILHCSAKLNEASNQVKLLFSNTGTQAGVFHVYNQLDLNAVPRRYMVEAGKQLDDDWILQDGKYDLWVLGPNGFHRSFKGDIRDKNQQAVLPEIRVCMEECAARIFLKVRQDGTQSAELTVKANAYLDGKTWTIKTTSGSETELVLDMSSVHGWYDFSVSLGATSSFERRFAGRVETGEHGYSDPFMGAV</sequence>
<name>A0A3A8GHI2_9GAMM</name>
<dbReference type="NCBIfam" id="TIGR03396">
    <property type="entry name" value="PC_PLC"/>
    <property type="match status" value="1"/>
</dbReference>
<accession>A0A3A8GHI2</accession>
<organism evidence="3 4">
    <name type="scientific">Acinetobacter cumulans</name>
    <dbReference type="NCBI Taxonomy" id="2136182"/>
    <lineage>
        <taxon>Bacteria</taxon>
        <taxon>Pseudomonadati</taxon>
        <taxon>Pseudomonadota</taxon>
        <taxon>Gammaproteobacteria</taxon>
        <taxon>Moraxellales</taxon>
        <taxon>Moraxellaceae</taxon>
        <taxon>Acinetobacter</taxon>
    </lineage>
</organism>
<evidence type="ECO:0000313" key="3">
    <source>
        <dbReference type="EMBL" id="RKG53251.1"/>
    </source>
</evidence>
<dbReference type="InterPro" id="IPR008475">
    <property type="entry name" value="PLipase_C_C"/>
</dbReference>
<feature type="domain" description="Bacterial phospholipase C C-terminal" evidence="2">
    <location>
        <begin position="542"/>
        <end position="628"/>
    </location>
</feature>
<comment type="caution">
    <text evidence="3">The sequence shown here is derived from an EMBL/GenBank/DDBJ whole genome shotgun (WGS) entry which is preliminary data.</text>
</comment>
<dbReference type="InterPro" id="IPR017767">
    <property type="entry name" value="PC-PLC"/>
</dbReference>
<protein>
    <submittedName>
        <fullName evidence="3">Phospholipase C, phosphocholine-specific</fullName>
    </submittedName>
</protein>
<dbReference type="RefSeq" id="WP_120367293.1">
    <property type="nucleotide sequence ID" value="NZ_RAXZ01000007.1"/>
</dbReference>
<evidence type="ECO:0000259" key="2">
    <source>
        <dbReference type="Pfam" id="PF05506"/>
    </source>
</evidence>
<dbReference type="InterPro" id="IPR007312">
    <property type="entry name" value="Phosphoesterase"/>
</dbReference>
<dbReference type="GO" id="GO:0016042">
    <property type="term" value="P:lipid catabolic process"/>
    <property type="evidence" value="ECO:0007669"/>
    <property type="project" value="InterPro"/>
</dbReference>
<feature type="domain" description="Bacterial phospholipase C C-terminal" evidence="2">
    <location>
        <begin position="639"/>
        <end position="721"/>
    </location>
</feature>
<dbReference type="EMBL" id="RAXZ01000007">
    <property type="protein sequence ID" value="RKG53251.1"/>
    <property type="molecule type" value="Genomic_DNA"/>
</dbReference>
<dbReference type="Pfam" id="PF04185">
    <property type="entry name" value="Phosphoesterase"/>
    <property type="match status" value="1"/>
</dbReference>
<dbReference type="GO" id="GO:0034480">
    <property type="term" value="F:phosphatidylcholine phospholipase C activity"/>
    <property type="evidence" value="ECO:0007669"/>
    <property type="project" value="InterPro"/>
</dbReference>
<dbReference type="Pfam" id="PF05506">
    <property type="entry name" value="PLipase_C_C"/>
    <property type="match status" value="2"/>
</dbReference>
<keyword evidence="1" id="KW-0378">Hydrolase</keyword>
<dbReference type="AlphaFoldDB" id="A0A3A8GHI2"/>
<gene>
    <name evidence="3" type="ORF">D7V64_07325</name>
</gene>
<proteinExistence type="predicted"/>
<dbReference type="CDD" id="cd16014">
    <property type="entry name" value="PLC"/>
    <property type="match status" value="1"/>
</dbReference>
<dbReference type="InterPro" id="IPR017850">
    <property type="entry name" value="Alkaline_phosphatase_core_sf"/>
</dbReference>
<evidence type="ECO:0000313" key="4">
    <source>
        <dbReference type="Proteomes" id="UP000281084"/>
    </source>
</evidence>
<reference evidence="3 4" key="1">
    <citation type="submission" date="2018-09" db="EMBL/GenBank/DDBJ databases">
        <title>The draft genome of Acinetobacter spp. strains.</title>
        <authorList>
            <person name="Qin J."/>
            <person name="Feng Y."/>
            <person name="Zong Z."/>
        </authorList>
    </citation>
    <scope>NUCLEOTIDE SEQUENCE [LARGE SCALE GENOMIC DNA]</scope>
    <source>
        <strain evidence="3 4">WCHAc060002</strain>
    </source>
</reference>
<evidence type="ECO:0000256" key="1">
    <source>
        <dbReference type="ARBA" id="ARBA00022801"/>
    </source>
</evidence>
<dbReference type="Gene3D" id="3.40.720.10">
    <property type="entry name" value="Alkaline Phosphatase, subunit A"/>
    <property type="match status" value="2"/>
</dbReference>
<dbReference type="PANTHER" id="PTHR31956:SF36">
    <property type="entry name" value="NON-HEMOLYTIC PHOSPHOLIPASE C"/>
    <property type="match status" value="1"/>
</dbReference>